<proteinExistence type="predicted"/>
<dbReference type="EMBL" id="JAROKS010000021">
    <property type="protein sequence ID" value="KAK1790133.1"/>
    <property type="molecule type" value="Genomic_DNA"/>
</dbReference>
<gene>
    <name evidence="2" type="ORF">P4O66_013964</name>
</gene>
<organism evidence="2 3">
    <name type="scientific">Electrophorus voltai</name>
    <dbReference type="NCBI Taxonomy" id="2609070"/>
    <lineage>
        <taxon>Eukaryota</taxon>
        <taxon>Metazoa</taxon>
        <taxon>Chordata</taxon>
        <taxon>Craniata</taxon>
        <taxon>Vertebrata</taxon>
        <taxon>Euteleostomi</taxon>
        <taxon>Actinopterygii</taxon>
        <taxon>Neopterygii</taxon>
        <taxon>Teleostei</taxon>
        <taxon>Ostariophysi</taxon>
        <taxon>Gymnotiformes</taxon>
        <taxon>Gymnotoidei</taxon>
        <taxon>Gymnotidae</taxon>
        <taxon>Electrophorus</taxon>
    </lineage>
</organism>
<feature type="compositionally biased region" description="Low complexity" evidence="1">
    <location>
        <begin position="188"/>
        <end position="198"/>
    </location>
</feature>
<evidence type="ECO:0000313" key="2">
    <source>
        <dbReference type="EMBL" id="KAK1790133.1"/>
    </source>
</evidence>
<feature type="compositionally biased region" description="Gly residues" evidence="1">
    <location>
        <begin position="253"/>
        <end position="267"/>
    </location>
</feature>
<keyword evidence="3" id="KW-1185">Reference proteome</keyword>
<name>A0AAD8Z244_9TELE</name>
<feature type="compositionally biased region" description="Low complexity" evidence="1">
    <location>
        <begin position="231"/>
        <end position="252"/>
    </location>
</feature>
<feature type="region of interest" description="Disordered" evidence="1">
    <location>
        <begin position="188"/>
        <end position="278"/>
    </location>
</feature>
<feature type="compositionally biased region" description="Pro residues" evidence="1">
    <location>
        <begin position="135"/>
        <end position="155"/>
    </location>
</feature>
<accession>A0AAD8Z244</accession>
<comment type="caution">
    <text evidence="2">The sequence shown here is derived from an EMBL/GenBank/DDBJ whole genome shotgun (WGS) entry which is preliminary data.</text>
</comment>
<protein>
    <submittedName>
        <fullName evidence="2">Uncharacterized protein</fullName>
    </submittedName>
</protein>
<dbReference type="Proteomes" id="UP001239994">
    <property type="component" value="Unassembled WGS sequence"/>
</dbReference>
<sequence>MKFPQVQTSENPSRSQAVGLRQGTVDLRQGIVGLRQGTVREAGHCGFEARLCGGGRALWGREVGVRFVTPSNQLLLFSDRCSLKDLHLCVSEDAVGMTVMPELDCQLQVLRGVYVPPGGFGGVPQGGAGAFPGEVPNPNPNPNINPNPNPNPHPNPNINLNPNPKEQLGLVTRCSVAAGLRAWLRHSAASPGGPVAVSGSGGSGVVAVPVSDGRPEDRAMPLSGAAGSGGTAVAVSARGSRRPGGAAAPVSGSGRGGAAAVVSGGGSKRPENGVALLSGAAGSGGVAMAVSGVAGRSRGAPTGTDLTKGTRTD</sequence>
<feature type="region of interest" description="Disordered" evidence="1">
    <location>
        <begin position="291"/>
        <end position="313"/>
    </location>
</feature>
<feature type="region of interest" description="Disordered" evidence="1">
    <location>
        <begin position="125"/>
        <end position="165"/>
    </location>
</feature>
<evidence type="ECO:0000313" key="3">
    <source>
        <dbReference type="Proteomes" id="UP001239994"/>
    </source>
</evidence>
<reference evidence="2" key="1">
    <citation type="submission" date="2023-03" db="EMBL/GenBank/DDBJ databases">
        <title>Electrophorus voltai genome.</title>
        <authorList>
            <person name="Bian C."/>
        </authorList>
    </citation>
    <scope>NUCLEOTIDE SEQUENCE</scope>
    <source>
        <strain evidence="2">CB-2022</strain>
        <tissue evidence="2">Muscle</tissue>
    </source>
</reference>
<dbReference type="AlphaFoldDB" id="A0AAD8Z244"/>
<evidence type="ECO:0000256" key="1">
    <source>
        <dbReference type="SAM" id="MobiDB-lite"/>
    </source>
</evidence>